<keyword evidence="1" id="KW-0732">Signal</keyword>
<proteinExistence type="predicted"/>
<dbReference type="AlphaFoldDB" id="A0AAD7H3X5"/>
<feature type="chain" id="PRO_5042158064" description="Extracellular serine-rich protein" evidence="1">
    <location>
        <begin position="23"/>
        <end position="467"/>
    </location>
</feature>
<dbReference type="SUPFAM" id="SSF49503">
    <property type="entry name" value="Cupredoxins"/>
    <property type="match status" value="3"/>
</dbReference>
<organism evidence="2 3">
    <name type="scientific">Mycena metata</name>
    <dbReference type="NCBI Taxonomy" id="1033252"/>
    <lineage>
        <taxon>Eukaryota</taxon>
        <taxon>Fungi</taxon>
        <taxon>Dikarya</taxon>
        <taxon>Basidiomycota</taxon>
        <taxon>Agaricomycotina</taxon>
        <taxon>Agaricomycetes</taxon>
        <taxon>Agaricomycetidae</taxon>
        <taxon>Agaricales</taxon>
        <taxon>Marasmiineae</taxon>
        <taxon>Mycenaceae</taxon>
        <taxon>Mycena</taxon>
    </lineage>
</organism>
<feature type="signal peptide" evidence="1">
    <location>
        <begin position="1"/>
        <end position="22"/>
    </location>
</feature>
<accession>A0AAD7H3X5</accession>
<dbReference type="PANTHER" id="PTHR34883:SF4">
    <property type="entry name" value="CUPREDOXIN"/>
    <property type="match status" value="1"/>
</dbReference>
<dbReference type="Gene3D" id="2.60.40.420">
    <property type="entry name" value="Cupredoxins - blue copper proteins"/>
    <property type="match status" value="3"/>
</dbReference>
<evidence type="ECO:0000313" key="2">
    <source>
        <dbReference type="EMBL" id="KAJ7711723.1"/>
    </source>
</evidence>
<comment type="caution">
    <text evidence="2">The sequence shown here is derived from an EMBL/GenBank/DDBJ whole genome shotgun (WGS) entry which is preliminary data.</text>
</comment>
<protein>
    <recommendedName>
        <fullName evidence="4">Extracellular serine-rich protein</fullName>
    </recommendedName>
</protein>
<sequence length="467" mass="48045">MLAFTRLSLAAAVLAPALSTYAARILVQVGPGGQTIFSPSNVTASVGDVVSFQFLSKNHSVTQSSFASPCEPLAGGVDSGFQPVAVDATNLPEFSIAINNASKPLFFFSAQTALVDECNLGMVFSINQDANSATKSFADFQANAKADVPAAKATAVASSSTVAAAPAAASSGAKILVQVGAGNGLTFSPSNISANTGDTVSFQFLNGNHSVTQSSFASPCEPLAGGIDSGLQFVAANATAVPEFSFTITNGSKQFFFFSKQTVPANECNKGMVFSINQDPTSAVKSFAAFQANAKADIPASTATAVGTKATAVPAKASSGSEILVQVGADDSLTFSPSNISAKAGDTVTFQFLSKNHSVTQTTFAEPCSSPLFGGIDSGFQPIAPNATAIPQFSFTLNNANTPLFFFSKQGAECNQGMVFSINQNPNSAQSFAAFQANAEADIRPAAKVNKRGWRVHARDFSEVVGK</sequence>
<evidence type="ECO:0008006" key="4">
    <source>
        <dbReference type="Google" id="ProtNLM"/>
    </source>
</evidence>
<dbReference type="InterPro" id="IPR052953">
    <property type="entry name" value="Ser-rich/MCO-related"/>
</dbReference>
<dbReference type="PANTHER" id="PTHR34883">
    <property type="entry name" value="SERINE-RICH PROTEIN, PUTATIVE-RELATED-RELATED"/>
    <property type="match status" value="1"/>
</dbReference>
<gene>
    <name evidence="2" type="ORF">B0H16DRAFT_1627410</name>
</gene>
<dbReference type="CDD" id="cd00920">
    <property type="entry name" value="Cupredoxin"/>
    <property type="match status" value="3"/>
</dbReference>
<keyword evidence="3" id="KW-1185">Reference proteome</keyword>
<dbReference type="InterPro" id="IPR008972">
    <property type="entry name" value="Cupredoxin"/>
</dbReference>
<name>A0AAD7H3X5_9AGAR</name>
<evidence type="ECO:0000256" key="1">
    <source>
        <dbReference type="SAM" id="SignalP"/>
    </source>
</evidence>
<dbReference type="EMBL" id="JARKIB010000387">
    <property type="protein sequence ID" value="KAJ7711723.1"/>
    <property type="molecule type" value="Genomic_DNA"/>
</dbReference>
<dbReference type="Proteomes" id="UP001215598">
    <property type="component" value="Unassembled WGS sequence"/>
</dbReference>
<evidence type="ECO:0000313" key="3">
    <source>
        <dbReference type="Proteomes" id="UP001215598"/>
    </source>
</evidence>
<reference evidence="2" key="1">
    <citation type="submission" date="2023-03" db="EMBL/GenBank/DDBJ databases">
        <title>Massive genome expansion in bonnet fungi (Mycena s.s.) driven by repeated elements and novel gene families across ecological guilds.</title>
        <authorList>
            <consortium name="Lawrence Berkeley National Laboratory"/>
            <person name="Harder C.B."/>
            <person name="Miyauchi S."/>
            <person name="Viragh M."/>
            <person name="Kuo A."/>
            <person name="Thoen E."/>
            <person name="Andreopoulos B."/>
            <person name="Lu D."/>
            <person name="Skrede I."/>
            <person name="Drula E."/>
            <person name="Henrissat B."/>
            <person name="Morin E."/>
            <person name="Kohler A."/>
            <person name="Barry K."/>
            <person name="LaButti K."/>
            <person name="Morin E."/>
            <person name="Salamov A."/>
            <person name="Lipzen A."/>
            <person name="Mereny Z."/>
            <person name="Hegedus B."/>
            <person name="Baldrian P."/>
            <person name="Stursova M."/>
            <person name="Weitz H."/>
            <person name="Taylor A."/>
            <person name="Grigoriev I.V."/>
            <person name="Nagy L.G."/>
            <person name="Martin F."/>
            <person name="Kauserud H."/>
        </authorList>
    </citation>
    <scope>NUCLEOTIDE SEQUENCE</scope>
    <source>
        <strain evidence="2">CBHHK182m</strain>
    </source>
</reference>